<dbReference type="EMBL" id="FMAR01000008">
    <property type="protein sequence ID" value="SCC42327.1"/>
    <property type="molecule type" value="Genomic_DNA"/>
</dbReference>
<dbReference type="Proteomes" id="UP000242818">
    <property type="component" value="Unassembled WGS sequence"/>
</dbReference>
<dbReference type="AlphaFoldDB" id="A0A1C4EFG7"/>
<reference evidence="1 2" key="1">
    <citation type="submission" date="2016-08" db="EMBL/GenBank/DDBJ databases">
        <authorList>
            <person name="Seilhamer J.J."/>
        </authorList>
    </citation>
    <scope>NUCLEOTIDE SEQUENCE [LARGE SCALE GENOMIC DNA]</scope>
    <source>
        <strain evidence="1 2">A37T2</strain>
    </source>
</reference>
<name>A0A1C4EFG7_9BACT</name>
<accession>A0A1C4EFG7</accession>
<proteinExistence type="predicted"/>
<protein>
    <submittedName>
        <fullName evidence="1">Uncharacterized protein</fullName>
    </submittedName>
</protein>
<evidence type="ECO:0000313" key="2">
    <source>
        <dbReference type="Proteomes" id="UP000242818"/>
    </source>
</evidence>
<sequence length="124" mass="14246">MKDKFGSFPGVRFRWVVPGTWPLKRFLYWMNVKKCQRGFSGLRQKGLRCHGGFHFASAKRENHLAAAENGCNVLRYAKANGPSEMQKPMRIIAQIKSLPYCTTVKEILFTFFNPLILLAVYSTE</sequence>
<evidence type="ECO:0000313" key="1">
    <source>
        <dbReference type="EMBL" id="SCC42327.1"/>
    </source>
</evidence>
<organism evidence="1 2">
    <name type="scientific">Chitinophaga costaii</name>
    <dbReference type="NCBI Taxonomy" id="1335309"/>
    <lineage>
        <taxon>Bacteria</taxon>
        <taxon>Pseudomonadati</taxon>
        <taxon>Bacteroidota</taxon>
        <taxon>Chitinophagia</taxon>
        <taxon>Chitinophagales</taxon>
        <taxon>Chitinophagaceae</taxon>
        <taxon>Chitinophaga</taxon>
    </lineage>
</organism>
<keyword evidence="2" id="KW-1185">Reference proteome</keyword>
<gene>
    <name evidence="1" type="ORF">GA0116948_10871</name>
</gene>